<keyword evidence="6" id="KW-0488">Methylation</keyword>
<dbReference type="SMART" id="SM00483">
    <property type="entry name" value="POLXc"/>
    <property type="match status" value="1"/>
</dbReference>
<dbReference type="InterPro" id="IPR043519">
    <property type="entry name" value="NT_sf"/>
</dbReference>
<dbReference type="InterPro" id="IPR003141">
    <property type="entry name" value="Pol/His_phosphatase_N"/>
</dbReference>
<evidence type="ECO:0000256" key="21">
    <source>
        <dbReference type="ARBA" id="ARBA00049244"/>
    </source>
</evidence>
<feature type="domain" description="Helix-hairpin-helix DNA-binding motif class 1" evidence="22">
    <location>
        <begin position="92"/>
        <end position="111"/>
    </location>
</feature>
<dbReference type="EMBL" id="DSFP01000068">
    <property type="protein sequence ID" value="HEW46638.1"/>
    <property type="molecule type" value="Genomic_DNA"/>
</dbReference>
<evidence type="ECO:0000256" key="15">
    <source>
        <dbReference type="ARBA" id="ARBA00023204"/>
    </source>
</evidence>
<evidence type="ECO:0000256" key="6">
    <source>
        <dbReference type="ARBA" id="ARBA00022481"/>
    </source>
</evidence>
<evidence type="ECO:0000259" key="22">
    <source>
        <dbReference type="SMART" id="SM00278"/>
    </source>
</evidence>
<evidence type="ECO:0000256" key="19">
    <source>
        <dbReference type="ARBA" id="ARBA00044678"/>
    </source>
</evidence>
<dbReference type="PRINTS" id="PR00870">
    <property type="entry name" value="DNAPOLXBETA"/>
</dbReference>
<proteinExistence type="predicted"/>
<dbReference type="InterPro" id="IPR037160">
    <property type="entry name" value="DNA_Pol_thumb_sf"/>
</dbReference>
<keyword evidence="15" id="KW-0234">DNA repair</keyword>
<dbReference type="Gene3D" id="3.30.460.10">
    <property type="entry name" value="Beta Polymerase, domain 2"/>
    <property type="match status" value="1"/>
</dbReference>
<dbReference type="EC" id="4.2.99.18" evidence="4"/>
<dbReference type="PIRSF" id="PIRSF005047">
    <property type="entry name" value="UCP005047_YshC"/>
    <property type="match status" value="1"/>
</dbReference>
<gene>
    <name evidence="25" type="primary">polX</name>
    <name evidence="25" type="ORF">ENO47_08260</name>
</gene>
<evidence type="ECO:0000256" key="7">
    <source>
        <dbReference type="ARBA" id="ARBA00022634"/>
    </source>
</evidence>
<dbReference type="GO" id="GO:0005829">
    <property type="term" value="C:cytosol"/>
    <property type="evidence" value="ECO:0007669"/>
    <property type="project" value="TreeGrafter"/>
</dbReference>
<comment type="catalytic activity">
    <reaction evidence="19">
        <text>a 5'-end 2'-deoxyribose-2'-deoxyribonucleotide-DNA = (2E,4S)-4-hydroxypenten-2-al-5-phosphate + a 5'-end 5'-phospho-2'-deoxyribonucleoside-DNA + H(+)</text>
        <dbReference type="Rhea" id="RHEA:76255"/>
        <dbReference type="Rhea" id="RHEA-COMP:13180"/>
        <dbReference type="Rhea" id="RHEA-COMP:18657"/>
        <dbReference type="ChEBI" id="CHEBI:15378"/>
        <dbReference type="ChEBI" id="CHEBI:136412"/>
        <dbReference type="ChEBI" id="CHEBI:195194"/>
        <dbReference type="ChEBI" id="CHEBI:195195"/>
    </reaction>
</comment>
<evidence type="ECO:0000259" key="23">
    <source>
        <dbReference type="SMART" id="SM00481"/>
    </source>
</evidence>
<keyword evidence="11" id="KW-0227">DNA damage</keyword>
<evidence type="ECO:0000256" key="9">
    <source>
        <dbReference type="ARBA" id="ARBA00022695"/>
    </source>
</evidence>
<evidence type="ECO:0000256" key="8">
    <source>
        <dbReference type="ARBA" id="ARBA00022679"/>
    </source>
</evidence>
<dbReference type="InterPro" id="IPR004013">
    <property type="entry name" value="PHP_dom"/>
</dbReference>
<keyword evidence="25" id="KW-0540">Nuclease</keyword>
<comment type="catalytic activity">
    <reaction evidence="18">
        <text>2'-deoxyribonucleotide-(2'-deoxyribose 5'-phosphate)-2'-deoxyribonucleotide-DNA = a 3'-end 2'-deoxyribonucleotide-(2,3-dehydro-2,3-deoxyribose 5'-phosphate)-DNA + a 5'-end 5'-phospho-2'-deoxyribonucleoside-DNA + H(+)</text>
        <dbReference type="Rhea" id="RHEA:66592"/>
        <dbReference type="Rhea" id="RHEA-COMP:13180"/>
        <dbReference type="Rhea" id="RHEA-COMP:16897"/>
        <dbReference type="Rhea" id="RHEA-COMP:17067"/>
        <dbReference type="ChEBI" id="CHEBI:15378"/>
        <dbReference type="ChEBI" id="CHEBI:136412"/>
        <dbReference type="ChEBI" id="CHEBI:157695"/>
        <dbReference type="ChEBI" id="CHEBI:167181"/>
        <dbReference type="EC" id="4.2.99.18"/>
    </reaction>
</comment>
<evidence type="ECO:0000256" key="18">
    <source>
        <dbReference type="ARBA" id="ARBA00044632"/>
    </source>
</evidence>
<dbReference type="PANTHER" id="PTHR36928">
    <property type="entry name" value="PHOSPHATASE YCDX-RELATED"/>
    <property type="match status" value="1"/>
</dbReference>
<organism evidence="25">
    <name type="scientific">Hydrogenobacter sp</name>
    <dbReference type="NCBI Taxonomy" id="2152829"/>
    <lineage>
        <taxon>Bacteria</taxon>
        <taxon>Pseudomonadati</taxon>
        <taxon>Aquificota</taxon>
        <taxon>Aquificia</taxon>
        <taxon>Aquificales</taxon>
        <taxon>Aquificaceae</taxon>
        <taxon>Hydrogenobacter</taxon>
    </lineage>
</organism>
<dbReference type="CDD" id="cd00141">
    <property type="entry name" value="NT_POLXc"/>
    <property type="match status" value="1"/>
</dbReference>
<evidence type="ECO:0000256" key="13">
    <source>
        <dbReference type="ARBA" id="ARBA00022932"/>
    </source>
</evidence>
<dbReference type="InterPro" id="IPR010996">
    <property type="entry name" value="HHH_MUS81"/>
</dbReference>
<dbReference type="GO" id="GO:0042578">
    <property type="term" value="F:phosphoric ester hydrolase activity"/>
    <property type="evidence" value="ECO:0007669"/>
    <property type="project" value="TreeGrafter"/>
</dbReference>
<sequence length="584" mass="66885">MEKNKELARIFERMADMLEFLGDNPYRINTYRRVAEVLSELGEDVEDLVRTGKIHHIHGIGQSSIEKILEYLRTGKVSAYEELKQKVPEDLLELLEVPGVGVKTLKLAYDRLKVRTKEDFIKAVKSGKLAFLPGMGEKKIQNILRGLELWEKSKERMTLLEAYGIGMSILKHFEALKGLYENIELAGSLRRRKETIGDIDILISAKKENWPKLHQHFITYAGVKEVLLSGETKSSVVLQEGRQVDLRTVEPHQWGAALQYFTGSKEHNVRLRDIAKAMGLKLSEYGLFKADTEERIGGSTEEEIYELLGMEWIPPEIRENTGEIELAIQRALPRLVELKDIKGDFHMHSNWSDGLNPLEEMVEACYQLGYEYMVIGDHSQSARVANGLDPARYKEQFKLIERLNQYYNPKGFYILRGCEVDILPDGSLDLPDSLLEEFDFVVASIHSRFNQDNTYRILKAMENPFVNLIGHPTGKAYGTRQGYPLDMERIIQMAKETNTALELNTYRADLSPENIRRCMEVGVMIAVVTDAHSTKHLFYMELGVGLARRGWAVPELVLNTRDVKGVREFVRRKRELMLGRLALK</sequence>
<dbReference type="InterPro" id="IPR002054">
    <property type="entry name" value="DNA-dir_DNA_pol_X"/>
</dbReference>
<dbReference type="InterPro" id="IPR002008">
    <property type="entry name" value="DNA_pol_X_beta-like"/>
</dbReference>
<dbReference type="PANTHER" id="PTHR36928:SF1">
    <property type="entry name" value="PHOSPHATASE YCDX-RELATED"/>
    <property type="match status" value="1"/>
</dbReference>
<dbReference type="SUPFAM" id="SSF81301">
    <property type="entry name" value="Nucleotidyltransferase"/>
    <property type="match status" value="1"/>
</dbReference>
<dbReference type="InterPro" id="IPR016195">
    <property type="entry name" value="Pol/histidinol_Pase-like"/>
</dbReference>
<dbReference type="Pfam" id="PF02811">
    <property type="entry name" value="PHP"/>
    <property type="match status" value="1"/>
</dbReference>
<dbReference type="GO" id="GO:0004527">
    <property type="term" value="F:exonuclease activity"/>
    <property type="evidence" value="ECO:0007669"/>
    <property type="project" value="UniProtKB-KW"/>
</dbReference>
<feature type="domain" description="Helix-hairpin-helix DNA-binding motif class 1" evidence="22">
    <location>
        <begin position="52"/>
        <end position="71"/>
    </location>
</feature>
<evidence type="ECO:0000256" key="16">
    <source>
        <dbReference type="ARBA" id="ARBA00035717"/>
    </source>
</evidence>
<dbReference type="AlphaFoldDB" id="A0A7C2V4D4"/>
<feature type="domain" description="Polymerase/histidinol phosphatase N-terminal" evidence="23">
    <location>
        <begin position="343"/>
        <end position="424"/>
    </location>
</feature>
<evidence type="ECO:0000256" key="5">
    <source>
        <dbReference type="ARBA" id="ARBA00020020"/>
    </source>
</evidence>
<dbReference type="GO" id="GO:0006281">
    <property type="term" value="P:DNA repair"/>
    <property type="evidence" value="ECO:0007669"/>
    <property type="project" value="UniProtKB-KW"/>
</dbReference>
<keyword evidence="14" id="KW-0915">Sodium</keyword>
<dbReference type="GO" id="GO:0003677">
    <property type="term" value="F:DNA binding"/>
    <property type="evidence" value="ECO:0007669"/>
    <property type="project" value="InterPro"/>
</dbReference>
<evidence type="ECO:0000256" key="2">
    <source>
        <dbReference type="ARBA" id="ARBA00004496"/>
    </source>
</evidence>
<comment type="cofactor">
    <cofactor evidence="1">
        <name>Mg(2+)</name>
        <dbReference type="ChEBI" id="CHEBI:18420"/>
    </cofactor>
</comment>
<evidence type="ECO:0000256" key="10">
    <source>
        <dbReference type="ARBA" id="ARBA00022705"/>
    </source>
</evidence>
<evidence type="ECO:0000256" key="4">
    <source>
        <dbReference type="ARBA" id="ARBA00012720"/>
    </source>
</evidence>
<dbReference type="Pfam" id="PF14520">
    <property type="entry name" value="HHH_5"/>
    <property type="match status" value="1"/>
</dbReference>
<dbReference type="InterPro" id="IPR022311">
    <property type="entry name" value="PolX-like"/>
</dbReference>
<evidence type="ECO:0000256" key="1">
    <source>
        <dbReference type="ARBA" id="ARBA00001946"/>
    </source>
</evidence>
<keyword evidence="13" id="KW-0239">DNA-directed DNA polymerase</keyword>
<keyword evidence="8" id="KW-0808">Transferase</keyword>
<dbReference type="Gene3D" id="1.10.150.20">
    <property type="entry name" value="5' to 3' exonuclease, C-terminal subdomain"/>
    <property type="match status" value="1"/>
</dbReference>
<dbReference type="CDD" id="cd07436">
    <property type="entry name" value="PHP_PolX"/>
    <property type="match status" value="1"/>
</dbReference>
<protein>
    <recommendedName>
        <fullName evidence="5">DNA polymerase beta</fullName>
        <ecNumber evidence="3">2.7.7.7</ecNumber>
        <ecNumber evidence="4">4.2.99.18</ecNumber>
    </recommendedName>
    <alternativeName>
        <fullName evidence="16">5'-deoxyribose-phosphate lyase</fullName>
    </alternativeName>
    <alternativeName>
        <fullName evidence="17">AP lyase</fullName>
    </alternativeName>
</protein>
<feature type="domain" description="DNA-directed DNA polymerase X" evidence="24">
    <location>
        <begin position="2"/>
        <end position="319"/>
    </location>
</feature>
<keyword evidence="9" id="KW-0548">Nucleotidyltransferase</keyword>
<keyword evidence="25" id="KW-0378">Hydrolase</keyword>
<dbReference type="Gene3D" id="1.10.150.110">
    <property type="entry name" value="DNA polymerase beta, N-terminal domain-like"/>
    <property type="match status" value="1"/>
</dbReference>
<dbReference type="InterPro" id="IPR047967">
    <property type="entry name" value="PolX_PHP"/>
</dbReference>
<feature type="domain" description="Helix-hairpin-helix DNA-binding motif class 1" evidence="22">
    <location>
        <begin position="127"/>
        <end position="146"/>
    </location>
</feature>
<dbReference type="SUPFAM" id="SSF89550">
    <property type="entry name" value="PHP domain-like"/>
    <property type="match status" value="1"/>
</dbReference>
<dbReference type="Pfam" id="PF14716">
    <property type="entry name" value="HHH_8"/>
    <property type="match status" value="1"/>
</dbReference>
<dbReference type="EC" id="2.7.7.7" evidence="3"/>
<comment type="function">
    <text evidence="20">Repair polymerase that plays a key role in base-excision repair. During this process, the damaged base is excised by specific DNA glycosylases, the DNA backbone is nicked at the abasic site by an apurinic/apyrimidic (AP) endonuclease, and POLB removes 5'-deoxyribose-phosphate from the preincised AP site acting as a 5'-deoxyribose-phosphate lyase (5'-dRP lyase); through its DNA polymerase activity, it adds one nucleotide to the 3' end of the arising single-nucleotide gap. Conducts 'gap-filling' DNA synthesis in a stepwise distributive fashion rather than in a processive fashion as for other DNA polymerases. It is also able to cleave sugar-phosphate bonds 3' to an intact AP site, acting as an AP lyase.</text>
</comment>
<keyword evidence="12" id="KW-0832">Ubl conjugation</keyword>
<dbReference type="Gene3D" id="3.20.20.140">
    <property type="entry name" value="Metal-dependent hydrolases"/>
    <property type="match status" value="1"/>
</dbReference>
<evidence type="ECO:0000313" key="25">
    <source>
        <dbReference type="EMBL" id="HEW46638.1"/>
    </source>
</evidence>
<dbReference type="GO" id="GO:0140078">
    <property type="term" value="F:class I DNA-(apurinic or apyrimidinic site) endonuclease activity"/>
    <property type="evidence" value="ECO:0007669"/>
    <property type="project" value="UniProtKB-EC"/>
</dbReference>
<dbReference type="PRINTS" id="PR00869">
    <property type="entry name" value="DNAPOLX"/>
</dbReference>
<evidence type="ECO:0000259" key="24">
    <source>
        <dbReference type="SMART" id="SM00483"/>
    </source>
</evidence>
<dbReference type="Pfam" id="PF14791">
    <property type="entry name" value="DNA_pol_B_thumb"/>
    <property type="match status" value="1"/>
</dbReference>
<dbReference type="SMART" id="SM00278">
    <property type="entry name" value="HhH1"/>
    <property type="match status" value="3"/>
</dbReference>
<dbReference type="InterPro" id="IPR022312">
    <property type="entry name" value="DNA_pol_X"/>
</dbReference>
<evidence type="ECO:0000256" key="3">
    <source>
        <dbReference type="ARBA" id="ARBA00012417"/>
    </source>
</evidence>
<dbReference type="SMART" id="SM00481">
    <property type="entry name" value="POLIIIAc"/>
    <property type="match status" value="1"/>
</dbReference>
<evidence type="ECO:0000256" key="11">
    <source>
        <dbReference type="ARBA" id="ARBA00022763"/>
    </source>
</evidence>
<comment type="subcellular location">
    <subcellularLocation>
        <location evidence="2">Cytoplasm</location>
    </subcellularLocation>
</comment>
<dbReference type="InterPro" id="IPR050243">
    <property type="entry name" value="PHP_phosphatase"/>
</dbReference>
<evidence type="ECO:0000256" key="20">
    <source>
        <dbReference type="ARBA" id="ARBA00045548"/>
    </source>
</evidence>
<keyword evidence="10" id="KW-0235">DNA replication</keyword>
<keyword evidence="25" id="KW-0269">Exonuclease</keyword>
<dbReference type="InterPro" id="IPR003583">
    <property type="entry name" value="Hlx-hairpin-Hlx_DNA-bd_motif"/>
</dbReference>
<evidence type="ECO:0000256" key="17">
    <source>
        <dbReference type="ARBA" id="ARBA00035726"/>
    </source>
</evidence>
<dbReference type="NCBIfam" id="NF006375">
    <property type="entry name" value="PRK08609.1"/>
    <property type="match status" value="1"/>
</dbReference>
<comment type="catalytic activity">
    <reaction evidence="21">
        <text>DNA(n) + a 2'-deoxyribonucleoside 5'-triphosphate = DNA(n+1) + diphosphate</text>
        <dbReference type="Rhea" id="RHEA:22508"/>
        <dbReference type="Rhea" id="RHEA-COMP:17339"/>
        <dbReference type="Rhea" id="RHEA-COMP:17340"/>
        <dbReference type="ChEBI" id="CHEBI:33019"/>
        <dbReference type="ChEBI" id="CHEBI:61560"/>
        <dbReference type="ChEBI" id="CHEBI:173112"/>
        <dbReference type="EC" id="2.7.7.7"/>
    </reaction>
</comment>
<reference evidence="25" key="1">
    <citation type="journal article" date="2020" name="mSystems">
        <title>Genome- and Community-Level Interaction Insights into Carbon Utilization and Element Cycling Functions of Hydrothermarchaeota in Hydrothermal Sediment.</title>
        <authorList>
            <person name="Zhou Z."/>
            <person name="Liu Y."/>
            <person name="Xu W."/>
            <person name="Pan J."/>
            <person name="Luo Z.H."/>
            <person name="Li M."/>
        </authorList>
    </citation>
    <scope>NUCLEOTIDE SEQUENCE [LARGE SCALE GENOMIC DNA]</scope>
    <source>
        <strain evidence="25">SpSt-132</strain>
    </source>
</reference>
<dbReference type="GO" id="GO:0003887">
    <property type="term" value="F:DNA-directed DNA polymerase activity"/>
    <property type="evidence" value="ECO:0007669"/>
    <property type="project" value="UniProtKB-KW"/>
</dbReference>
<comment type="caution">
    <text evidence="25">The sequence shown here is derived from an EMBL/GenBank/DDBJ whole genome shotgun (WGS) entry which is preliminary data.</text>
</comment>
<dbReference type="SUPFAM" id="SSF47802">
    <property type="entry name" value="DNA polymerase beta, N-terminal domain-like"/>
    <property type="match status" value="1"/>
</dbReference>
<evidence type="ECO:0000256" key="14">
    <source>
        <dbReference type="ARBA" id="ARBA00023053"/>
    </source>
</evidence>
<name>A0A7C2V4D4_9AQUI</name>
<dbReference type="Gene3D" id="3.30.210.10">
    <property type="entry name" value="DNA polymerase, thumb domain"/>
    <property type="match status" value="1"/>
</dbReference>
<dbReference type="InterPro" id="IPR029398">
    <property type="entry name" value="PolB_thumb"/>
</dbReference>
<keyword evidence="7" id="KW-0237">DNA synthesis</keyword>
<accession>A0A7C2V4D4</accession>
<evidence type="ECO:0000256" key="12">
    <source>
        <dbReference type="ARBA" id="ARBA00022843"/>
    </source>
</evidence>
<dbReference type="GO" id="GO:0008270">
    <property type="term" value="F:zinc ion binding"/>
    <property type="evidence" value="ECO:0007669"/>
    <property type="project" value="TreeGrafter"/>
</dbReference>
<dbReference type="InterPro" id="IPR027421">
    <property type="entry name" value="DNA_pol_lamdba_lyase_dom_sf"/>
</dbReference>